<evidence type="ECO:0000313" key="5">
    <source>
        <dbReference type="Proteomes" id="UP000320333"/>
    </source>
</evidence>
<dbReference type="STRING" id="246404.A0A507F2T9"/>
<evidence type="ECO:0000256" key="2">
    <source>
        <dbReference type="ARBA" id="ARBA00022741"/>
    </source>
</evidence>
<dbReference type="FunFam" id="3.90.640.10:FF:000010">
    <property type="entry name" value="heat shock 70 kDa protein 14"/>
    <property type="match status" value="1"/>
</dbReference>
<dbReference type="Proteomes" id="UP000320333">
    <property type="component" value="Unassembled WGS sequence"/>
</dbReference>
<reference evidence="4 5" key="1">
    <citation type="journal article" date="2019" name="Sci. Rep.">
        <title>Comparative genomics of chytrid fungi reveal insights into the obligate biotrophic and pathogenic lifestyle of Synchytrium endobioticum.</title>
        <authorList>
            <person name="van de Vossenberg B.T.L.H."/>
            <person name="Warris S."/>
            <person name="Nguyen H.D.T."/>
            <person name="van Gent-Pelzer M.P.E."/>
            <person name="Joly D.L."/>
            <person name="van de Geest H.C."/>
            <person name="Bonants P.J.M."/>
            <person name="Smith D.S."/>
            <person name="Levesque C.A."/>
            <person name="van der Lee T.A.J."/>
        </authorList>
    </citation>
    <scope>NUCLEOTIDE SEQUENCE [LARGE SCALE GENOMIC DNA]</scope>
    <source>
        <strain evidence="4 5">CBS 675.73</strain>
    </source>
</reference>
<dbReference type="PANTHER" id="PTHR19375">
    <property type="entry name" value="HEAT SHOCK PROTEIN 70KDA"/>
    <property type="match status" value="1"/>
</dbReference>
<dbReference type="Pfam" id="PF00012">
    <property type="entry name" value="HSP70"/>
    <property type="match status" value="1"/>
</dbReference>
<protein>
    <submittedName>
        <fullName evidence="4">Uncharacterized protein</fullName>
    </submittedName>
</protein>
<dbReference type="InterPro" id="IPR043129">
    <property type="entry name" value="ATPase_NBD"/>
</dbReference>
<evidence type="ECO:0000256" key="1">
    <source>
        <dbReference type="ARBA" id="ARBA00007381"/>
    </source>
</evidence>
<comment type="similarity">
    <text evidence="1">Belongs to the heat shock protein 70 family.</text>
</comment>
<dbReference type="Gene3D" id="3.30.30.30">
    <property type="match status" value="1"/>
</dbReference>
<evidence type="ECO:0000256" key="3">
    <source>
        <dbReference type="ARBA" id="ARBA00022840"/>
    </source>
</evidence>
<keyword evidence="5" id="KW-1185">Reference proteome</keyword>
<comment type="caution">
    <text evidence="4">The sequence shown here is derived from an EMBL/GenBank/DDBJ whole genome shotgun (WGS) entry which is preliminary data.</text>
</comment>
<dbReference type="AlphaFoldDB" id="A0A507F2T9"/>
<keyword evidence="3" id="KW-0067">ATP-binding</keyword>
<dbReference type="GO" id="GO:0005524">
    <property type="term" value="F:ATP binding"/>
    <property type="evidence" value="ECO:0007669"/>
    <property type="project" value="UniProtKB-KW"/>
</dbReference>
<dbReference type="Gene3D" id="3.30.420.40">
    <property type="match status" value="2"/>
</dbReference>
<dbReference type="PRINTS" id="PR00301">
    <property type="entry name" value="HEATSHOCK70"/>
</dbReference>
<dbReference type="CDD" id="cd10232">
    <property type="entry name" value="ASKHA_NBD_HSP70_ScSsz1p-like"/>
    <property type="match status" value="1"/>
</dbReference>
<dbReference type="Gene3D" id="3.90.640.10">
    <property type="entry name" value="Actin, Chain A, domain 4"/>
    <property type="match status" value="1"/>
</dbReference>
<sequence>MTAESVFIGIGFGTLNSTIAIVGKDNNGETIANEDGDRIIPSYVAYTGYEELVGSQAKIQAMSNQKGTIVQFKSLLGLKFEDEEVQHHSSALAMTITQHPTDPHTPVYEVEEYESEEAEESTAKHVSVSTVTTTYLAKLKETAEGFLGKTVTGCVVSVPTHFAAKSKQALIKAATDAGFAHVHTIVEPVAAALAFDVNAVVKNTASEKADRMVLVVDLGGHQFNVTLLSANNGLYSVVSSFDDHKLGGVHFDEVLVGYIKDEFKRKTKTDIGNNRRSLAKLRSACEQTKRMLSQKDTAPCSVDSLYDGIDFHGQVIRGRFENLAEPLFQRCADLIRQALKEGGVADASGIDEVLFVGGSSRIPRFQQVIGGLFPETTKIRTDVEPDEAIGSGAAIQAGIIVAAAADGVDYVAASTNKDVTELAHLNHSVGLETASGAF</sequence>
<name>A0A507F2T9_9FUNG</name>
<gene>
    <name evidence="4" type="ORF">CcCBS67573_g06781</name>
</gene>
<dbReference type="GO" id="GO:0140662">
    <property type="term" value="F:ATP-dependent protein folding chaperone"/>
    <property type="evidence" value="ECO:0007669"/>
    <property type="project" value="InterPro"/>
</dbReference>
<dbReference type="OrthoDB" id="29851at2759"/>
<proteinExistence type="inferred from homology"/>
<dbReference type="InterPro" id="IPR013126">
    <property type="entry name" value="Hsp_70_fam"/>
</dbReference>
<dbReference type="SUPFAM" id="SSF53067">
    <property type="entry name" value="Actin-like ATPase domain"/>
    <property type="match status" value="2"/>
</dbReference>
<evidence type="ECO:0000313" key="4">
    <source>
        <dbReference type="EMBL" id="TPX69708.1"/>
    </source>
</evidence>
<dbReference type="EMBL" id="QEAP01000307">
    <property type="protein sequence ID" value="TPX69708.1"/>
    <property type="molecule type" value="Genomic_DNA"/>
</dbReference>
<accession>A0A507F2T9</accession>
<keyword evidence="2" id="KW-0547">Nucleotide-binding</keyword>
<feature type="non-terminal residue" evidence="4">
    <location>
        <position position="438"/>
    </location>
</feature>
<organism evidence="4 5">
    <name type="scientific">Chytriomyces confervae</name>
    <dbReference type="NCBI Taxonomy" id="246404"/>
    <lineage>
        <taxon>Eukaryota</taxon>
        <taxon>Fungi</taxon>
        <taxon>Fungi incertae sedis</taxon>
        <taxon>Chytridiomycota</taxon>
        <taxon>Chytridiomycota incertae sedis</taxon>
        <taxon>Chytridiomycetes</taxon>
        <taxon>Chytridiales</taxon>
        <taxon>Chytriomycetaceae</taxon>
        <taxon>Chytriomyces</taxon>
    </lineage>
</organism>